<dbReference type="GO" id="GO:0046656">
    <property type="term" value="P:folic acid biosynthetic process"/>
    <property type="evidence" value="ECO:0007669"/>
    <property type="project" value="UniProtKB-KW"/>
</dbReference>
<evidence type="ECO:0000259" key="2">
    <source>
        <dbReference type="SMART" id="SM00905"/>
    </source>
</evidence>
<keyword evidence="4" id="KW-1185">Reference proteome</keyword>
<evidence type="ECO:0000256" key="1">
    <source>
        <dbReference type="ARBA" id="ARBA00022909"/>
    </source>
</evidence>
<evidence type="ECO:0000313" key="4">
    <source>
        <dbReference type="Proteomes" id="UP001172159"/>
    </source>
</evidence>
<dbReference type="SUPFAM" id="SSF55620">
    <property type="entry name" value="Tetrahydrobiopterin biosynthesis enzymes-like"/>
    <property type="match status" value="1"/>
</dbReference>
<comment type="caution">
    <text evidence="3">The sequence shown here is derived from an EMBL/GenBank/DDBJ whole genome shotgun (WGS) entry which is preliminary data.</text>
</comment>
<accession>A0AA40EZ21</accession>
<dbReference type="Pfam" id="PF02152">
    <property type="entry name" value="FolB"/>
    <property type="match status" value="1"/>
</dbReference>
<dbReference type="InterPro" id="IPR006157">
    <property type="entry name" value="FolB_dom"/>
</dbReference>
<name>A0AA40EZ21_9PEZI</name>
<reference evidence="3" key="1">
    <citation type="submission" date="2023-06" db="EMBL/GenBank/DDBJ databases">
        <title>Genome-scale phylogeny and comparative genomics of the fungal order Sordariales.</title>
        <authorList>
            <consortium name="Lawrence Berkeley National Laboratory"/>
            <person name="Hensen N."/>
            <person name="Bonometti L."/>
            <person name="Westerberg I."/>
            <person name="Brannstrom I.O."/>
            <person name="Guillou S."/>
            <person name="Cros-Aarteil S."/>
            <person name="Calhoun S."/>
            <person name="Haridas S."/>
            <person name="Kuo A."/>
            <person name="Mondo S."/>
            <person name="Pangilinan J."/>
            <person name="Riley R."/>
            <person name="Labutti K."/>
            <person name="Andreopoulos B."/>
            <person name="Lipzen A."/>
            <person name="Chen C."/>
            <person name="Yanf M."/>
            <person name="Daum C."/>
            <person name="Ng V."/>
            <person name="Clum A."/>
            <person name="Steindorff A."/>
            <person name="Ohm R."/>
            <person name="Martin F."/>
            <person name="Silar P."/>
            <person name="Natvig D."/>
            <person name="Lalanne C."/>
            <person name="Gautier V."/>
            <person name="Ament-Velasquez S.L."/>
            <person name="Kruys A."/>
            <person name="Hutchinson M.I."/>
            <person name="Powell A.J."/>
            <person name="Barry K."/>
            <person name="Miller A.N."/>
            <person name="Grigoriev I.V."/>
            <person name="Debuchy R."/>
            <person name="Gladieux P."/>
            <person name="Thoren M.H."/>
            <person name="Johannesson H."/>
        </authorList>
    </citation>
    <scope>NUCLEOTIDE SEQUENCE</scope>
    <source>
        <strain evidence="3">CBS 540.89</strain>
    </source>
</reference>
<protein>
    <recommendedName>
        <fullName evidence="2">Dihydroneopterin aldolase/epimerase domain-containing protein</fullName>
    </recommendedName>
</protein>
<dbReference type="SMART" id="SM00905">
    <property type="entry name" value="FolB"/>
    <property type="match status" value="1"/>
</dbReference>
<dbReference type="Gene3D" id="3.30.1130.10">
    <property type="match status" value="2"/>
</dbReference>
<evidence type="ECO:0000313" key="3">
    <source>
        <dbReference type="EMBL" id="KAK0748178.1"/>
    </source>
</evidence>
<dbReference type="InterPro" id="IPR043133">
    <property type="entry name" value="GTP-CH-I_C/QueF"/>
</dbReference>
<keyword evidence="1" id="KW-0289">Folate biosynthesis</keyword>
<dbReference type="EMBL" id="JAUKTV010000001">
    <property type="protein sequence ID" value="KAK0748178.1"/>
    <property type="molecule type" value="Genomic_DNA"/>
</dbReference>
<dbReference type="AlphaFoldDB" id="A0AA40EZ21"/>
<dbReference type="GO" id="GO:0004150">
    <property type="term" value="F:dihydroneopterin aldolase activity"/>
    <property type="evidence" value="ECO:0007669"/>
    <property type="project" value="InterPro"/>
</dbReference>
<proteinExistence type="predicted"/>
<gene>
    <name evidence="3" type="ORF">B0T21DRAFT_406716</name>
</gene>
<dbReference type="Proteomes" id="UP001172159">
    <property type="component" value="Unassembled WGS sequence"/>
</dbReference>
<sequence length="316" mass="34753">MSKQEQEQEQDPQKTPLLTTAHLRSLTQADSLPAVVSVRNLSAVLLRAARDGWNRPLRPQPVFISAEIAFREPFDSASQTDKLGHDTIHYGNLSKALLDTVEFYFGPGATAAIDHEGKAEEGAGGWDAQLVLNQMWFDLTGTTLDGREEGDKGGRSFLGGSLSRIGLLSVTITLPKASLLGEGVGFTASAGYDEQGRMSARALSMEIKRLRVPTLIGLNPNEREAKQMLIVGVTIEEVNVRGDRYTRVEGTVVKALEESSFETLEALGTHLIDEVEKVFVNARDYTVKVRMEKPIAVPLAECPVVEVRRVVKDYYR</sequence>
<organism evidence="3 4">
    <name type="scientific">Apiosordaria backusii</name>
    <dbReference type="NCBI Taxonomy" id="314023"/>
    <lineage>
        <taxon>Eukaryota</taxon>
        <taxon>Fungi</taxon>
        <taxon>Dikarya</taxon>
        <taxon>Ascomycota</taxon>
        <taxon>Pezizomycotina</taxon>
        <taxon>Sordariomycetes</taxon>
        <taxon>Sordariomycetidae</taxon>
        <taxon>Sordariales</taxon>
        <taxon>Lasiosphaeriaceae</taxon>
        <taxon>Apiosordaria</taxon>
    </lineage>
</organism>
<feature type="domain" description="Dihydroneopterin aldolase/epimerase" evidence="2">
    <location>
        <begin position="205"/>
        <end position="309"/>
    </location>
</feature>